<dbReference type="InterPro" id="IPR001816">
    <property type="entry name" value="Transl_elong_EFTs/EF1B"/>
</dbReference>
<dbReference type="Gene3D" id="3.30.479.20">
    <property type="entry name" value="Elongation factor Ts, dimerisation domain"/>
    <property type="match status" value="1"/>
</dbReference>
<evidence type="ECO:0000259" key="3">
    <source>
        <dbReference type="Pfam" id="PF00889"/>
    </source>
</evidence>
<evidence type="ECO:0000313" key="4">
    <source>
        <dbReference type="EMBL" id="GAH95834.1"/>
    </source>
</evidence>
<dbReference type="HAMAP" id="MF_00050">
    <property type="entry name" value="EF_Ts"/>
    <property type="match status" value="1"/>
</dbReference>
<dbReference type="InterPro" id="IPR036402">
    <property type="entry name" value="EF-Ts_dimer_sf"/>
</dbReference>
<keyword evidence="2" id="KW-0648">Protein biosynthesis</keyword>
<comment type="caution">
    <text evidence="4">The sequence shown here is derived from an EMBL/GenBank/DDBJ whole genome shotgun (WGS) entry which is preliminary data.</text>
</comment>
<dbReference type="AlphaFoldDB" id="X1L070"/>
<proteinExistence type="inferred from homology"/>
<dbReference type="InterPro" id="IPR014039">
    <property type="entry name" value="Transl_elong_EFTs/EF1B_dimer"/>
</dbReference>
<dbReference type="PANTHER" id="PTHR11741">
    <property type="entry name" value="ELONGATION FACTOR TS"/>
    <property type="match status" value="1"/>
</dbReference>
<dbReference type="SUPFAM" id="SSF54713">
    <property type="entry name" value="Elongation factor Ts (EF-Ts), dimerisation domain"/>
    <property type="match status" value="1"/>
</dbReference>
<protein>
    <recommendedName>
        <fullName evidence="3">Translation elongation factor EFTs/EF1B dimerisation domain-containing protein</fullName>
    </recommendedName>
</protein>
<gene>
    <name evidence="4" type="ORF">S06H3_06948</name>
</gene>
<accession>X1L070</accession>
<sequence>MQVAATDPSFLSSEDIPEGVDPSEACFLSQPFIKDPQITVQAVIAETIARVGENIKVRRFARFELGKE</sequence>
<reference evidence="4" key="1">
    <citation type="journal article" date="2014" name="Front. Microbiol.">
        <title>High frequency of phylogenetically diverse reductive dehalogenase-homologous genes in deep subseafloor sedimentary metagenomes.</title>
        <authorList>
            <person name="Kawai M."/>
            <person name="Futagami T."/>
            <person name="Toyoda A."/>
            <person name="Takaki Y."/>
            <person name="Nishi S."/>
            <person name="Hori S."/>
            <person name="Arai W."/>
            <person name="Tsubouchi T."/>
            <person name="Morono Y."/>
            <person name="Uchiyama I."/>
            <person name="Ito T."/>
            <person name="Fujiyama A."/>
            <person name="Inagaki F."/>
            <person name="Takami H."/>
        </authorList>
    </citation>
    <scope>NUCLEOTIDE SEQUENCE</scope>
    <source>
        <strain evidence="4">Expedition CK06-06</strain>
    </source>
</reference>
<keyword evidence="1" id="KW-0251">Elongation factor</keyword>
<dbReference type="Pfam" id="PF00889">
    <property type="entry name" value="EF_TS"/>
    <property type="match status" value="1"/>
</dbReference>
<name>X1L070_9ZZZZ</name>
<dbReference type="EMBL" id="BARV01002762">
    <property type="protein sequence ID" value="GAH95834.1"/>
    <property type="molecule type" value="Genomic_DNA"/>
</dbReference>
<dbReference type="PANTHER" id="PTHR11741:SF0">
    <property type="entry name" value="ELONGATION FACTOR TS, MITOCHONDRIAL"/>
    <property type="match status" value="1"/>
</dbReference>
<organism evidence="4">
    <name type="scientific">marine sediment metagenome</name>
    <dbReference type="NCBI Taxonomy" id="412755"/>
    <lineage>
        <taxon>unclassified sequences</taxon>
        <taxon>metagenomes</taxon>
        <taxon>ecological metagenomes</taxon>
    </lineage>
</organism>
<evidence type="ECO:0000256" key="2">
    <source>
        <dbReference type="ARBA" id="ARBA00022917"/>
    </source>
</evidence>
<feature type="domain" description="Translation elongation factor EFTs/EF1B dimerisation" evidence="3">
    <location>
        <begin position="23"/>
        <end position="67"/>
    </location>
</feature>
<dbReference type="GO" id="GO:0003746">
    <property type="term" value="F:translation elongation factor activity"/>
    <property type="evidence" value="ECO:0007669"/>
    <property type="project" value="UniProtKB-KW"/>
</dbReference>
<evidence type="ECO:0000256" key="1">
    <source>
        <dbReference type="ARBA" id="ARBA00022768"/>
    </source>
</evidence>